<dbReference type="AlphaFoldDB" id="A0A9P1G3E3"/>
<keyword evidence="1" id="KW-0175">Coiled coil</keyword>
<sequence length="135" mass="14956">MVEIHIPKLGIHGRLEPRNLDDDGLPDDLQLLKALQAQEKKQIERLEHSNGQLKEFLAQEDDPDFREALLENLEILERKRARLEKIAEKILELTPPQPTAATIEVAGRNGRHTAPYAAPAAPGPAVVEVPAGLDL</sequence>
<dbReference type="OrthoDB" id="548474at2759"/>
<evidence type="ECO:0000313" key="4">
    <source>
        <dbReference type="Proteomes" id="UP001152797"/>
    </source>
</evidence>
<gene>
    <name evidence="2" type="ORF">C1SCF055_LOCUS22864</name>
</gene>
<evidence type="ECO:0000313" key="2">
    <source>
        <dbReference type="EMBL" id="CAI3996380.1"/>
    </source>
</evidence>
<keyword evidence="4" id="KW-1185">Reference proteome</keyword>
<reference evidence="3" key="2">
    <citation type="submission" date="2024-04" db="EMBL/GenBank/DDBJ databases">
        <authorList>
            <person name="Chen Y."/>
            <person name="Shah S."/>
            <person name="Dougan E. K."/>
            <person name="Thang M."/>
            <person name="Chan C."/>
        </authorList>
    </citation>
    <scope>NUCLEOTIDE SEQUENCE [LARGE SCALE GENOMIC DNA]</scope>
</reference>
<accession>A0A9P1G3E3</accession>
<name>A0A9P1G3E3_9DINO</name>
<proteinExistence type="predicted"/>
<dbReference type="Proteomes" id="UP001152797">
    <property type="component" value="Unassembled WGS sequence"/>
</dbReference>
<dbReference type="EMBL" id="CAMXCT030002201">
    <property type="protein sequence ID" value="CAL4783692.1"/>
    <property type="molecule type" value="Genomic_DNA"/>
</dbReference>
<comment type="caution">
    <text evidence="2">The sequence shown here is derived from an EMBL/GenBank/DDBJ whole genome shotgun (WGS) entry which is preliminary data.</text>
</comment>
<feature type="coiled-coil region" evidence="1">
    <location>
        <begin position="29"/>
        <end position="93"/>
    </location>
</feature>
<dbReference type="EMBL" id="CAMXCT020002201">
    <property type="protein sequence ID" value="CAL1149755.1"/>
    <property type="molecule type" value="Genomic_DNA"/>
</dbReference>
<evidence type="ECO:0000313" key="3">
    <source>
        <dbReference type="EMBL" id="CAL1149755.1"/>
    </source>
</evidence>
<organism evidence="2">
    <name type="scientific">Cladocopium goreaui</name>
    <dbReference type="NCBI Taxonomy" id="2562237"/>
    <lineage>
        <taxon>Eukaryota</taxon>
        <taxon>Sar</taxon>
        <taxon>Alveolata</taxon>
        <taxon>Dinophyceae</taxon>
        <taxon>Suessiales</taxon>
        <taxon>Symbiodiniaceae</taxon>
        <taxon>Cladocopium</taxon>
    </lineage>
</organism>
<protein>
    <submittedName>
        <fullName evidence="2">Uncharacterized protein</fullName>
    </submittedName>
</protein>
<evidence type="ECO:0000256" key="1">
    <source>
        <dbReference type="SAM" id="Coils"/>
    </source>
</evidence>
<reference evidence="2" key="1">
    <citation type="submission" date="2022-10" db="EMBL/GenBank/DDBJ databases">
        <authorList>
            <person name="Chen Y."/>
            <person name="Dougan E. K."/>
            <person name="Chan C."/>
            <person name="Rhodes N."/>
            <person name="Thang M."/>
        </authorList>
    </citation>
    <scope>NUCLEOTIDE SEQUENCE</scope>
</reference>
<dbReference type="EMBL" id="CAMXCT010002201">
    <property type="protein sequence ID" value="CAI3996380.1"/>
    <property type="molecule type" value="Genomic_DNA"/>
</dbReference>